<comment type="function">
    <text evidence="5">Involved in the post-translational conjugation of arginine to the N-terminal aspartate or glutamate of a protein. This arginylation is required for degradation of the protein via the ubiquitin pathway.</text>
</comment>
<dbReference type="InterPro" id="IPR030700">
    <property type="entry name" value="N-end_Aminoacyl_Trfase"/>
</dbReference>
<name>A0A507EQG1_9FUNG</name>
<evidence type="ECO:0000256" key="2">
    <source>
        <dbReference type="ARBA" id="ARBA00022679"/>
    </source>
</evidence>
<dbReference type="STRING" id="246404.A0A507EQG1"/>
<keyword evidence="2 5" id="KW-0808">Transferase</keyword>
<evidence type="ECO:0000256" key="1">
    <source>
        <dbReference type="ARBA" id="ARBA00009991"/>
    </source>
</evidence>
<keyword evidence="4 5" id="KW-0012">Acyltransferase</keyword>
<evidence type="ECO:0000256" key="5">
    <source>
        <dbReference type="PIRNR" id="PIRNR037207"/>
    </source>
</evidence>
<evidence type="ECO:0000256" key="6">
    <source>
        <dbReference type="SAM" id="MobiDB-lite"/>
    </source>
</evidence>
<dbReference type="PANTHER" id="PTHR21367:SF1">
    <property type="entry name" value="ARGINYL-TRNA--PROTEIN TRANSFERASE 1"/>
    <property type="match status" value="1"/>
</dbReference>
<dbReference type="Pfam" id="PF04376">
    <property type="entry name" value="ATE_N"/>
    <property type="match status" value="1"/>
</dbReference>
<dbReference type="SUPFAM" id="SSF55729">
    <property type="entry name" value="Acyl-CoA N-acyltransferases (Nat)"/>
    <property type="match status" value="1"/>
</dbReference>
<dbReference type="Proteomes" id="UP000320333">
    <property type="component" value="Unassembled WGS sequence"/>
</dbReference>
<reference evidence="9 10" key="1">
    <citation type="journal article" date="2019" name="Sci. Rep.">
        <title>Comparative genomics of chytrid fungi reveal insights into the obligate biotrophic and pathogenic lifestyle of Synchytrium endobioticum.</title>
        <authorList>
            <person name="van de Vossenberg B.T.L.H."/>
            <person name="Warris S."/>
            <person name="Nguyen H.D.T."/>
            <person name="van Gent-Pelzer M.P.E."/>
            <person name="Joly D.L."/>
            <person name="van de Geest H.C."/>
            <person name="Bonants P.J.M."/>
            <person name="Smith D.S."/>
            <person name="Levesque C.A."/>
            <person name="van der Lee T.A.J."/>
        </authorList>
    </citation>
    <scope>NUCLEOTIDE SEQUENCE [LARGE SCALE GENOMIC DNA]</scope>
    <source>
        <strain evidence="9 10">CBS 675.73</strain>
    </source>
</reference>
<gene>
    <name evidence="9" type="ORF">CcCBS67573_g07871</name>
</gene>
<dbReference type="InterPro" id="IPR017137">
    <property type="entry name" value="Arg-tRNA-P_Trfase_1_euk"/>
</dbReference>
<dbReference type="Pfam" id="PF04377">
    <property type="entry name" value="ATE_C"/>
    <property type="match status" value="1"/>
</dbReference>
<dbReference type="GO" id="GO:0005737">
    <property type="term" value="C:cytoplasm"/>
    <property type="evidence" value="ECO:0007669"/>
    <property type="project" value="TreeGrafter"/>
</dbReference>
<comment type="similarity">
    <text evidence="1 5">Belongs to the R-transferase family.</text>
</comment>
<evidence type="ECO:0000256" key="3">
    <source>
        <dbReference type="ARBA" id="ARBA00022786"/>
    </source>
</evidence>
<dbReference type="PANTHER" id="PTHR21367">
    <property type="entry name" value="ARGININE-TRNA-PROTEIN TRANSFERASE 1"/>
    <property type="match status" value="1"/>
</dbReference>
<evidence type="ECO:0000259" key="7">
    <source>
        <dbReference type="Pfam" id="PF04376"/>
    </source>
</evidence>
<dbReference type="InterPro" id="IPR007471">
    <property type="entry name" value="N-end_Aminoacyl_Trfase_N"/>
</dbReference>
<dbReference type="EMBL" id="QEAP01000448">
    <property type="protein sequence ID" value="TPX66323.1"/>
    <property type="molecule type" value="Genomic_DNA"/>
</dbReference>
<comment type="caution">
    <text evidence="9">The sequence shown here is derived from an EMBL/GenBank/DDBJ whole genome shotgun (WGS) entry which is preliminary data.</text>
</comment>
<evidence type="ECO:0000259" key="8">
    <source>
        <dbReference type="Pfam" id="PF04377"/>
    </source>
</evidence>
<dbReference type="GO" id="GO:0004057">
    <property type="term" value="F:arginyl-tRNA--protein transferase activity"/>
    <property type="evidence" value="ECO:0007669"/>
    <property type="project" value="UniProtKB-EC"/>
</dbReference>
<comment type="catalytic activity">
    <reaction evidence="5">
        <text>an N-terminal L-alpha-aminoacyl-[protein] + L-arginyl-tRNA(Arg) = an N-terminal L-arginyl-L-aminoacyl-[protein] + tRNA(Arg) + H(+)</text>
        <dbReference type="Rhea" id="RHEA:10208"/>
        <dbReference type="Rhea" id="RHEA-COMP:9658"/>
        <dbReference type="Rhea" id="RHEA-COMP:9673"/>
        <dbReference type="Rhea" id="RHEA-COMP:10636"/>
        <dbReference type="Rhea" id="RHEA-COMP:10638"/>
        <dbReference type="ChEBI" id="CHEBI:15378"/>
        <dbReference type="ChEBI" id="CHEBI:78442"/>
        <dbReference type="ChEBI" id="CHEBI:78513"/>
        <dbReference type="ChEBI" id="CHEBI:78597"/>
        <dbReference type="ChEBI" id="CHEBI:83562"/>
        <dbReference type="EC" id="2.3.2.8"/>
    </reaction>
</comment>
<dbReference type="InterPro" id="IPR016181">
    <property type="entry name" value="Acyl_CoA_acyltransferase"/>
</dbReference>
<dbReference type="InterPro" id="IPR007472">
    <property type="entry name" value="N-end_Aminoacyl_Trfase_C"/>
</dbReference>
<feature type="compositionally biased region" description="Polar residues" evidence="6">
    <location>
        <begin position="147"/>
        <end position="165"/>
    </location>
</feature>
<keyword evidence="10" id="KW-1185">Reference proteome</keyword>
<proteinExistence type="inferred from homology"/>
<feature type="domain" description="N-end rule aminoacyl transferase C-terminal" evidence="8">
    <location>
        <begin position="221"/>
        <end position="380"/>
    </location>
</feature>
<organism evidence="9 10">
    <name type="scientific">Chytriomyces confervae</name>
    <dbReference type="NCBI Taxonomy" id="246404"/>
    <lineage>
        <taxon>Eukaryota</taxon>
        <taxon>Fungi</taxon>
        <taxon>Fungi incertae sedis</taxon>
        <taxon>Chytridiomycota</taxon>
        <taxon>Chytridiomycota incertae sedis</taxon>
        <taxon>Chytridiomycetes</taxon>
        <taxon>Chytridiales</taxon>
        <taxon>Chytriomycetaceae</taxon>
        <taxon>Chytriomyces</taxon>
    </lineage>
</organism>
<dbReference type="OrthoDB" id="74183at2759"/>
<keyword evidence="3 5" id="KW-0833">Ubl conjugation pathway</keyword>
<protein>
    <recommendedName>
        <fullName evidence="5">Arginyl-tRNA--protein transferase 1</fullName>
        <shortName evidence="5">Arginyltransferase 1</shortName>
        <shortName evidence="5">R-transferase 1</shortName>
        <ecNumber evidence="5">2.3.2.8</ecNumber>
    </recommendedName>
    <alternativeName>
        <fullName evidence="5">Arginine-tRNA--protein transferase 1</fullName>
    </alternativeName>
</protein>
<evidence type="ECO:0000313" key="9">
    <source>
        <dbReference type="EMBL" id="TPX66323.1"/>
    </source>
</evidence>
<dbReference type="PIRSF" id="PIRSF037207">
    <property type="entry name" value="ATE1_euk"/>
    <property type="match status" value="1"/>
</dbReference>
<sequence>MSNTIVAVIADDGEPSSCGYCKSEKPSSHSDGMWMYHVSAGTYQRLIDRGWRRSGQYAYKPQMGVTCCPAYTIRLDAHAFAPSHGNKKAVKKLRKLVHGSLPGDSLGVVDDPMSVMNDSSESIEASAGNAFVKPRVEFAVQDFASLQSHHQPSTPSSTRCNISEGQESKTSKKGKQPWVKQPKQPKNAPSDIVDIILESEKEALSLKKWRVELVPAVFERETFTLYVKYQTLIHKDKQENLEESCFQRFLVDSPITFVHPNEIPNEKRCYNIPKAQAIIQDFPGFGTFHQKYYLHDQLIAVSVLDILPHSVSAVYFIYDPSIPVVCSMSMGVYSALRECAMTKQFAQMIKGLQYYYMGYYIHSCSKMRYKAQFRPSELLCPKMYTWHPVEACSQLLDIHKVARLSYLYQAPNESTIPPLSDDTVYGARAILTKFSFDKQSLGGLKVFQEGKVTLLKLLPKGISVTVLKQLVSFVELVGMDIAEEIIFELGLLPPETQPPPVLQQPQAPFSWTV</sequence>
<feature type="region of interest" description="Disordered" evidence="6">
    <location>
        <begin position="147"/>
        <end position="187"/>
    </location>
</feature>
<accession>A0A507EQG1</accession>
<evidence type="ECO:0000256" key="4">
    <source>
        <dbReference type="ARBA" id="ARBA00023315"/>
    </source>
</evidence>
<feature type="domain" description="N-end aminoacyl transferase N-terminal" evidence="7">
    <location>
        <begin position="16"/>
        <end position="88"/>
    </location>
</feature>
<feature type="compositionally biased region" description="Low complexity" evidence="6">
    <location>
        <begin position="176"/>
        <end position="186"/>
    </location>
</feature>
<evidence type="ECO:0000313" key="10">
    <source>
        <dbReference type="Proteomes" id="UP000320333"/>
    </source>
</evidence>
<dbReference type="AlphaFoldDB" id="A0A507EQG1"/>
<dbReference type="EC" id="2.3.2.8" evidence="5"/>